<feature type="domain" description="UspA" evidence="2">
    <location>
        <begin position="1"/>
        <end position="139"/>
    </location>
</feature>
<dbReference type="InterPro" id="IPR006015">
    <property type="entry name" value="Universal_stress_UspA"/>
</dbReference>
<comment type="similarity">
    <text evidence="1">Belongs to the universal stress protein A family.</text>
</comment>
<dbReference type="SUPFAM" id="SSF52402">
    <property type="entry name" value="Adenine nucleotide alpha hydrolases-like"/>
    <property type="match status" value="1"/>
</dbReference>
<evidence type="ECO:0000313" key="4">
    <source>
        <dbReference type="Proteomes" id="UP001138997"/>
    </source>
</evidence>
<sequence>MYERVLVAVDGSECGDHAFGVARSLVSRDLGSELTVVHVAQLVTGRAGTTRRAAQDEELVERLQQSVAKLLAEGVKTQLMTPTTYQDGPAFAIAEVADQVDADVILIGSRGESSGAQAVLGEVPVQLLQSAYRPVMVIPMPRQLVGLD</sequence>
<dbReference type="Gene3D" id="3.40.50.620">
    <property type="entry name" value="HUPs"/>
    <property type="match status" value="1"/>
</dbReference>
<dbReference type="InterPro" id="IPR006016">
    <property type="entry name" value="UspA"/>
</dbReference>
<dbReference type="AlphaFoldDB" id="A0A9X1STH4"/>
<dbReference type="RefSeq" id="WP_231441551.1">
    <property type="nucleotide sequence ID" value="NZ_JAJOMB010000006.1"/>
</dbReference>
<evidence type="ECO:0000259" key="2">
    <source>
        <dbReference type="Pfam" id="PF00582"/>
    </source>
</evidence>
<reference evidence="3" key="1">
    <citation type="submission" date="2021-11" db="EMBL/GenBank/DDBJ databases">
        <title>Streptomyces corallinus and Kineosporia corallina sp. nov., two new coral-derived marine actinobacteria.</title>
        <authorList>
            <person name="Buangrab K."/>
            <person name="Sutthacheep M."/>
            <person name="Yeemin T."/>
            <person name="Harunari E."/>
            <person name="Igarashi Y."/>
            <person name="Sripreechasak P."/>
            <person name="Kanchanasin P."/>
            <person name="Tanasupawat S."/>
            <person name="Phongsopitanun W."/>
        </authorList>
    </citation>
    <scope>NUCLEOTIDE SEQUENCE</scope>
    <source>
        <strain evidence="3">JCM 31032</strain>
    </source>
</reference>
<dbReference type="PRINTS" id="PR01438">
    <property type="entry name" value="UNVRSLSTRESS"/>
</dbReference>
<accession>A0A9X1STH4</accession>
<keyword evidence="4" id="KW-1185">Reference proteome</keyword>
<comment type="caution">
    <text evidence="3">The sequence shown here is derived from an EMBL/GenBank/DDBJ whole genome shotgun (WGS) entry which is preliminary data.</text>
</comment>
<dbReference type="CDD" id="cd00293">
    <property type="entry name" value="USP-like"/>
    <property type="match status" value="1"/>
</dbReference>
<evidence type="ECO:0000256" key="1">
    <source>
        <dbReference type="ARBA" id="ARBA00008791"/>
    </source>
</evidence>
<gene>
    <name evidence="3" type="ORF">LR394_13345</name>
</gene>
<proteinExistence type="inferred from homology"/>
<organism evidence="3 4">
    <name type="scientific">Kineosporia babensis</name>
    <dbReference type="NCBI Taxonomy" id="499548"/>
    <lineage>
        <taxon>Bacteria</taxon>
        <taxon>Bacillati</taxon>
        <taxon>Actinomycetota</taxon>
        <taxon>Actinomycetes</taxon>
        <taxon>Kineosporiales</taxon>
        <taxon>Kineosporiaceae</taxon>
        <taxon>Kineosporia</taxon>
    </lineage>
</organism>
<dbReference type="PANTHER" id="PTHR46268">
    <property type="entry name" value="STRESS RESPONSE PROTEIN NHAX"/>
    <property type="match status" value="1"/>
</dbReference>
<evidence type="ECO:0000313" key="3">
    <source>
        <dbReference type="EMBL" id="MCD5311889.1"/>
    </source>
</evidence>
<protein>
    <submittedName>
        <fullName evidence="3">Universal stress protein</fullName>
    </submittedName>
</protein>
<name>A0A9X1STH4_9ACTN</name>
<dbReference type="Proteomes" id="UP001138997">
    <property type="component" value="Unassembled WGS sequence"/>
</dbReference>
<dbReference type="PANTHER" id="PTHR46268:SF6">
    <property type="entry name" value="UNIVERSAL STRESS PROTEIN UP12"/>
    <property type="match status" value="1"/>
</dbReference>
<dbReference type="Pfam" id="PF00582">
    <property type="entry name" value="Usp"/>
    <property type="match status" value="1"/>
</dbReference>
<dbReference type="EMBL" id="JAJOMB010000006">
    <property type="protein sequence ID" value="MCD5311889.1"/>
    <property type="molecule type" value="Genomic_DNA"/>
</dbReference>
<dbReference type="InterPro" id="IPR014729">
    <property type="entry name" value="Rossmann-like_a/b/a_fold"/>
</dbReference>